<protein>
    <submittedName>
        <fullName evidence="2">Uncharacterized protein</fullName>
    </submittedName>
</protein>
<feature type="region of interest" description="Disordered" evidence="1">
    <location>
        <begin position="137"/>
        <end position="174"/>
    </location>
</feature>
<evidence type="ECO:0000256" key="1">
    <source>
        <dbReference type="SAM" id="MobiDB-lite"/>
    </source>
</evidence>
<reference evidence="2 3" key="1">
    <citation type="submission" date="2019-11" db="EMBL/GenBank/DDBJ databases">
        <title>Whole genome sequence of Oryza granulata.</title>
        <authorList>
            <person name="Li W."/>
        </authorList>
    </citation>
    <scope>NUCLEOTIDE SEQUENCE [LARGE SCALE GENOMIC DNA]</scope>
    <source>
        <strain evidence="3">cv. Menghai</strain>
        <tissue evidence="2">Leaf</tissue>
    </source>
</reference>
<dbReference type="OrthoDB" id="718750at2759"/>
<dbReference type="Proteomes" id="UP000479710">
    <property type="component" value="Unassembled WGS sequence"/>
</dbReference>
<sequence length="174" mass="18078">MAATVPSALRKQLDAADKLFADGNIKSAKMHADMAAALFSSAPEAQCAQAAYKVHAAAAAAACKDKLGKTDHYHYAVLGFKLDAAGKADATTHDAVRKQHKALCALLGTAKDTSAAVAAAYKLVDEAFSALTDIKKTDAAAGPCPPPSTTSRQQQGAGRKAKQKQEEEYQAAAY</sequence>
<comment type="caution">
    <text evidence="2">The sequence shown here is derived from an EMBL/GenBank/DDBJ whole genome shotgun (WGS) entry which is preliminary data.</text>
</comment>
<dbReference type="AlphaFoldDB" id="A0A6G1FGR2"/>
<dbReference type="PANTHER" id="PTHR44137">
    <property type="entry name" value="BNAC03G44070D PROTEIN"/>
    <property type="match status" value="1"/>
</dbReference>
<evidence type="ECO:0000313" key="2">
    <source>
        <dbReference type="EMBL" id="KAF0936106.1"/>
    </source>
</evidence>
<dbReference type="PANTHER" id="PTHR44137:SF16">
    <property type="entry name" value="OS03G0837400 PROTEIN"/>
    <property type="match status" value="1"/>
</dbReference>
<keyword evidence="3" id="KW-1185">Reference proteome</keyword>
<proteinExistence type="predicted"/>
<gene>
    <name evidence="2" type="ORF">E2562_038763</name>
</gene>
<accession>A0A6G1FGR2</accession>
<organism evidence="2 3">
    <name type="scientific">Oryza meyeriana var. granulata</name>
    <dbReference type="NCBI Taxonomy" id="110450"/>
    <lineage>
        <taxon>Eukaryota</taxon>
        <taxon>Viridiplantae</taxon>
        <taxon>Streptophyta</taxon>
        <taxon>Embryophyta</taxon>
        <taxon>Tracheophyta</taxon>
        <taxon>Spermatophyta</taxon>
        <taxon>Magnoliopsida</taxon>
        <taxon>Liliopsida</taxon>
        <taxon>Poales</taxon>
        <taxon>Poaceae</taxon>
        <taxon>BOP clade</taxon>
        <taxon>Oryzoideae</taxon>
        <taxon>Oryzeae</taxon>
        <taxon>Oryzinae</taxon>
        <taxon>Oryza</taxon>
        <taxon>Oryza meyeriana</taxon>
    </lineage>
</organism>
<name>A0A6G1FGR2_9ORYZ</name>
<dbReference type="EMBL" id="SPHZ02000001">
    <property type="protein sequence ID" value="KAF0936106.1"/>
    <property type="molecule type" value="Genomic_DNA"/>
</dbReference>
<evidence type="ECO:0000313" key="3">
    <source>
        <dbReference type="Proteomes" id="UP000479710"/>
    </source>
</evidence>